<evidence type="ECO:0000313" key="7">
    <source>
        <dbReference type="EMBL" id="MBB5079460.1"/>
    </source>
</evidence>
<keyword evidence="4 5" id="KW-0472">Membrane</keyword>
<dbReference type="RefSeq" id="WP_184965078.1">
    <property type="nucleotide sequence ID" value="NZ_JACHIN010000006.1"/>
</dbReference>
<dbReference type="PANTHER" id="PTHR23528">
    <property type="match status" value="1"/>
</dbReference>
<protein>
    <submittedName>
        <fullName evidence="7">MFS family permease</fullName>
    </submittedName>
</protein>
<dbReference type="Gene3D" id="1.20.1250.20">
    <property type="entry name" value="MFS general substrate transporter like domains"/>
    <property type="match status" value="2"/>
</dbReference>
<feature type="domain" description="Major facilitator superfamily (MFS) profile" evidence="6">
    <location>
        <begin position="20"/>
        <end position="419"/>
    </location>
</feature>
<dbReference type="GO" id="GO:0022857">
    <property type="term" value="F:transmembrane transporter activity"/>
    <property type="evidence" value="ECO:0007669"/>
    <property type="project" value="InterPro"/>
</dbReference>
<feature type="transmembrane region" description="Helical" evidence="5">
    <location>
        <begin position="154"/>
        <end position="176"/>
    </location>
</feature>
<keyword evidence="2 5" id="KW-0812">Transmembrane</keyword>
<feature type="transmembrane region" description="Helical" evidence="5">
    <location>
        <begin position="182"/>
        <end position="202"/>
    </location>
</feature>
<feature type="transmembrane region" description="Helical" evidence="5">
    <location>
        <begin position="369"/>
        <end position="391"/>
    </location>
</feature>
<feature type="transmembrane region" description="Helical" evidence="5">
    <location>
        <begin position="238"/>
        <end position="260"/>
    </location>
</feature>
<dbReference type="InterPro" id="IPR036259">
    <property type="entry name" value="MFS_trans_sf"/>
</dbReference>
<sequence>MRAGASAMGSMTTAEARVGVAFRLGLGASSFGVLAALLTPAQILLPLQAAELGGESKAGTLALVSSLGGLAGVVAAPLVGMVSDRTRSRYGRRRAWVLASAVTGALGLAGLAAATSVPALMLAFGVLQIGIGGVIAGSLALVADQVPSRQRGEISAVFGVAGALSPVFGAWVFSLLGGDVPGAYLVLGVLMLGGGLLMLVTVREPSSVSDLVRPWDWQEWLACVRLNPRRDPDLGWMWLTRFLVFLGLALSLGFSLYWVQEVLGPGAGPAEVAGYIAVSTSMYALVAVVSGVIAGIVSDRLMRRKAFVVGAGLVLSACSVANLAWPTWTGILVVAAVTGLAFGVYSTMDLAVAADVLPRADEYARDLGVLQSANTFPSLAGPVLGAVMLSGAGFTGLFAAAALCMAGAAFTVTRITAIR</sequence>
<proteinExistence type="predicted"/>
<feature type="transmembrane region" description="Helical" evidence="5">
    <location>
        <begin position="120"/>
        <end position="142"/>
    </location>
</feature>
<feature type="transmembrane region" description="Helical" evidence="5">
    <location>
        <begin position="306"/>
        <end position="325"/>
    </location>
</feature>
<evidence type="ECO:0000256" key="3">
    <source>
        <dbReference type="ARBA" id="ARBA00022989"/>
    </source>
</evidence>
<dbReference type="SUPFAM" id="SSF103473">
    <property type="entry name" value="MFS general substrate transporter"/>
    <property type="match status" value="1"/>
</dbReference>
<evidence type="ECO:0000256" key="5">
    <source>
        <dbReference type="SAM" id="Phobius"/>
    </source>
</evidence>
<feature type="transmembrane region" description="Helical" evidence="5">
    <location>
        <begin position="331"/>
        <end position="357"/>
    </location>
</feature>
<dbReference type="InterPro" id="IPR011701">
    <property type="entry name" value="MFS"/>
</dbReference>
<evidence type="ECO:0000256" key="4">
    <source>
        <dbReference type="ARBA" id="ARBA00023136"/>
    </source>
</evidence>
<comment type="caution">
    <text evidence="7">The sequence shown here is derived from an EMBL/GenBank/DDBJ whole genome shotgun (WGS) entry which is preliminary data.</text>
</comment>
<feature type="transmembrane region" description="Helical" evidence="5">
    <location>
        <begin position="272"/>
        <end position="294"/>
    </location>
</feature>
<dbReference type="PANTHER" id="PTHR23528:SF1">
    <property type="entry name" value="MAJOR FACILITATOR SUPERFAMILY (MFS) PROFILE DOMAIN-CONTAINING PROTEIN"/>
    <property type="match status" value="1"/>
</dbReference>
<organism evidence="7 8">
    <name type="scientific">Nonomuraea endophytica</name>
    <dbReference type="NCBI Taxonomy" id="714136"/>
    <lineage>
        <taxon>Bacteria</taxon>
        <taxon>Bacillati</taxon>
        <taxon>Actinomycetota</taxon>
        <taxon>Actinomycetes</taxon>
        <taxon>Streptosporangiales</taxon>
        <taxon>Streptosporangiaceae</taxon>
        <taxon>Nonomuraea</taxon>
    </lineage>
</organism>
<comment type="subcellular location">
    <subcellularLocation>
        <location evidence="1">Cell membrane</location>
        <topology evidence="1">Multi-pass membrane protein</topology>
    </subcellularLocation>
</comment>
<feature type="transmembrane region" description="Helical" evidence="5">
    <location>
        <begin position="397"/>
        <end position="417"/>
    </location>
</feature>
<evidence type="ECO:0000313" key="8">
    <source>
        <dbReference type="Proteomes" id="UP000568380"/>
    </source>
</evidence>
<dbReference type="InterPro" id="IPR020846">
    <property type="entry name" value="MFS_dom"/>
</dbReference>
<feature type="transmembrane region" description="Helical" evidence="5">
    <location>
        <begin position="95"/>
        <end position="114"/>
    </location>
</feature>
<evidence type="ECO:0000259" key="6">
    <source>
        <dbReference type="PROSITE" id="PS50850"/>
    </source>
</evidence>
<evidence type="ECO:0000256" key="1">
    <source>
        <dbReference type="ARBA" id="ARBA00004651"/>
    </source>
</evidence>
<dbReference type="Proteomes" id="UP000568380">
    <property type="component" value="Unassembled WGS sequence"/>
</dbReference>
<gene>
    <name evidence="7" type="ORF">HNR40_004946</name>
</gene>
<dbReference type="Pfam" id="PF07690">
    <property type="entry name" value="MFS_1"/>
    <property type="match status" value="2"/>
</dbReference>
<dbReference type="GO" id="GO:0005886">
    <property type="term" value="C:plasma membrane"/>
    <property type="evidence" value="ECO:0007669"/>
    <property type="project" value="UniProtKB-SubCell"/>
</dbReference>
<dbReference type="AlphaFoldDB" id="A0A7W8A651"/>
<feature type="transmembrane region" description="Helical" evidence="5">
    <location>
        <begin position="61"/>
        <end position="83"/>
    </location>
</feature>
<reference evidence="7 8" key="1">
    <citation type="submission" date="2020-08" db="EMBL/GenBank/DDBJ databases">
        <title>Genomic Encyclopedia of Type Strains, Phase IV (KMG-IV): sequencing the most valuable type-strain genomes for metagenomic binning, comparative biology and taxonomic classification.</title>
        <authorList>
            <person name="Goeker M."/>
        </authorList>
    </citation>
    <scope>NUCLEOTIDE SEQUENCE [LARGE SCALE GENOMIC DNA]</scope>
    <source>
        <strain evidence="7 8">DSM 45385</strain>
    </source>
</reference>
<keyword evidence="3 5" id="KW-1133">Transmembrane helix</keyword>
<feature type="transmembrane region" description="Helical" evidence="5">
    <location>
        <begin position="20"/>
        <end position="41"/>
    </location>
</feature>
<dbReference type="EMBL" id="JACHIN010000006">
    <property type="protein sequence ID" value="MBB5079460.1"/>
    <property type="molecule type" value="Genomic_DNA"/>
</dbReference>
<accession>A0A7W8A651</accession>
<keyword evidence="8" id="KW-1185">Reference proteome</keyword>
<dbReference type="PROSITE" id="PS50850">
    <property type="entry name" value="MFS"/>
    <property type="match status" value="1"/>
</dbReference>
<name>A0A7W8A651_9ACTN</name>
<evidence type="ECO:0000256" key="2">
    <source>
        <dbReference type="ARBA" id="ARBA00022692"/>
    </source>
</evidence>